<sequence length="405" mass="45277">MKHAIHNFSAKLRQPSVAPTLQAYIDWRRAVRAAREHGAEEPAMPEIAPVSINLDLTTACNYRCTHCIDWDILNTKHKLAEEDLRTSIALMRERGLKSVILIGGGEPTLYPGFVGFTKFLKELGLKVSIVTNGSRGDRLAEVIGDFDDKDWIRMSLDSGSNELFREMHKPTSSAVTLDVICEWVPKLKAINPAPQVGFSYIIVWSGASREEHALNENIHEIVMAAERAKAAQFDYIAFKPILERQEDGAEVMNPAKAEAREREVVAEIRRQVDLAKELGDGTFKVFESTNLRMLEDGSWRESTRQPKTCHMQALRQVLTPTGVYNCPAHRGVDKAVVGPKEAYAGEARAAETGQSVAALLDRFDASHECRNVTCLYHDVNWWIEGLVEGEDGKVEEAEETGDFFL</sequence>
<evidence type="ECO:0000313" key="8">
    <source>
        <dbReference type="Proteomes" id="UP000320390"/>
    </source>
</evidence>
<dbReference type="SFLD" id="SFLDG01067">
    <property type="entry name" value="SPASM/twitch_domain_containing"/>
    <property type="match status" value="1"/>
</dbReference>
<evidence type="ECO:0000256" key="4">
    <source>
        <dbReference type="ARBA" id="ARBA00023004"/>
    </source>
</evidence>
<gene>
    <name evidence="7" type="ORF">Poly30_12010</name>
</gene>
<keyword evidence="8" id="KW-1185">Reference proteome</keyword>
<keyword evidence="2" id="KW-0949">S-adenosyl-L-methionine</keyword>
<keyword evidence="4" id="KW-0408">Iron</keyword>
<dbReference type="Gene3D" id="3.20.20.70">
    <property type="entry name" value="Aldolase class I"/>
    <property type="match status" value="1"/>
</dbReference>
<evidence type="ECO:0000313" key="7">
    <source>
        <dbReference type="EMBL" id="QDV05700.1"/>
    </source>
</evidence>
<dbReference type="InterPro" id="IPR058240">
    <property type="entry name" value="rSAM_sf"/>
</dbReference>
<protein>
    <submittedName>
        <fullName evidence="7">Molybdenum cofactor biosynthesis protein A</fullName>
    </submittedName>
</protein>
<dbReference type="Proteomes" id="UP000320390">
    <property type="component" value="Chromosome"/>
</dbReference>
<dbReference type="OrthoDB" id="9795504at2"/>
<evidence type="ECO:0000256" key="1">
    <source>
        <dbReference type="ARBA" id="ARBA00001966"/>
    </source>
</evidence>
<dbReference type="InterPro" id="IPR013785">
    <property type="entry name" value="Aldolase_TIM"/>
</dbReference>
<dbReference type="InterPro" id="IPR006638">
    <property type="entry name" value="Elp3/MiaA/NifB-like_rSAM"/>
</dbReference>
<dbReference type="InterPro" id="IPR007197">
    <property type="entry name" value="rSAM"/>
</dbReference>
<dbReference type="PANTHER" id="PTHR11228">
    <property type="entry name" value="RADICAL SAM DOMAIN PROTEIN"/>
    <property type="match status" value="1"/>
</dbReference>
<dbReference type="InterPro" id="IPR050377">
    <property type="entry name" value="Radical_SAM_PqqE_MftC-like"/>
</dbReference>
<reference evidence="7 8" key="1">
    <citation type="submission" date="2019-02" db="EMBL/GenBank/DDBJ databases">
        <title>Deep-cultivation of Planctomycetes and their phenomic and genomic characterization uncovers novel biology.</title>
        <authorList>
            <person name="Wiegand S."/>
            <person name="Jogler M."/>
            <person name="Boedeker C."/>
            <person name="Pinto D."/>
            <person name="Vollmers J."/>
            <person name="Rivas-Marin E."/>
            <person name="Kohn T."/>
            <person name="Peeters S.H."/>
            <person name="Heuer A."/>
            <person name="Rast P."/>
            <person name="Oberbeckmann S."/>
            <person name="Bunk B."/>
            <person name="Jeske O."/>
            <person name="Meyerdierks A."/>
            <person name="Storesund J.E."/>
            <person name="Kallscheuer N."/>
            <person name="Luecker S."/>
            <person name="Lage O.M."/>
            <person name="Pohl T."/>
            <person name="Merkel B.J."/>
            <person name="Hornburger P."/>
            <person name="Mueller R.-W."/>
            <person name="Bruemmer F."/>
            <person name="Labrenz M."/>
            <person name="Spormann A.M."/>
            <person name="Op den Camp H."/>
            <person name="Overmann J."/>
            <person name="Amann R."/>
            <person name="Jetten M.S.M."/>
            <person name="Mascher T."/>
            <person name="Medema M.H."/>
            <person name="Devos D.P."/>
            <person name="Kaster A.-K."/>
            <person name="Ovreas L."/>
            <person name="Rohde M."/>
            <person name="Galperin M.Y."/>
            <person name="Jogler C."/>
        </authorList>
    </citation>
    <scope>NUCLEOTIDE SEQUENCE [LARGE SCALE GENOMIC DNA]</scope>
    <source>
        <strain evidence="7 8">Poly30</strain>
    </source>
</reference>
<dbReference type="SFLD" id="SFLDS00029">
    <property type="entry name" value="Radical_SAM"/>
    <property type="match status" value="1"/>
</dbReference>
<dbReference type="SUPFAM" id="SSF102114">
    <property type="entry name" value="Radical SAM enzymes"/>
    <property type="match status" value="1"/>
</dbReference>
<evidence type="ECO:0000256" key="5">
    <source>
        <dbReference type="ARBA" id="ARBA00023014"/>
    </source>
</evidence>
<evidence type="ECO:0000256" key="2">
    <source>
        <dbReference type="ARBA" id="ARBA00022691"/>
    </source>
</evidence>
<dbReference type="PROSITE" id="PS51918">
    <property type="entry name" value="RADICAL_SAM"/>
    <property type="match status" value="1"/>
</dbReference>
<keyword evidence="5" id="KW-0411">Iron-sulfur</keyword>
<evidence type="ECO:0000256" key="3">
    <source>
        <dbReference type="ARBA" id="ARBA00022723"/>
    </source>
</evidence>
<comment type="cofactor">
    <cofactor evidence="1">
        <name>[4Fe-4S] cluster</name>
        <dbReference type="ChEBI" id="CHEBI:49883"/>
    </cofactor>
</comment>
<feature type="domain" description="Radical SAM core" evidence="6">
    <location>
        <begin position="46"/>
        <end position="282"/>
    </location>
</feature>
<dbReference type="GO" id="GO:0003824">
    <property type="term" value="F:catalytic activity"/>
    <property type="evidence" value="ECO:0007669"/>
    <property type="project" value="InterPro"/>
</dbReference>
<dbReference type="SMART" id="SM00729">
    <property type="entry name" value="Elp3"/>
    <property type="match status" value="1"/>
</dbReference>
<proteinExistence type="predicted"/>
<dbReference type="AlphaFoldDB" id="A0A518ENP3"/>
<dbReference type="GO" id="GO:0051536">
    <property type="term" value="F:iron-sulfur cluster binding"/>
    <property type="evidence" value="ECO:0007669"/>
    <property type="project" value="UniProtKB-KW"/>
</dbReference>
<dbReference type="PANTHER" id="PTHR11228:SF7">
    <property type="entry name" value="PQQA PEPTIDE CYCLASE"/>
    <property type="match status" value="1"/>
</dbReference>
<dbReference type="Pfam" id="PF04055">
    <property type="entry name" value="Radical_SAM"/>
    <property type="match status" value="1"/>
</dbReference>
<organism evidence="7 8">
    <name type="scientific">Saltatorellus ferox</name>
    <dbReference type="NCBI Taxonomy" id="2528018"/>
    <lineage>
        <taxon>Bacteria</taxon>
        <taxon>Pseudomonadati</taxon>
        <taxon>Planctomycetota</taxon>
        <taxon>Planctomycetia</taxon>
        <taxon>Planctomycetia incertae sedis</taxon>
        <taxon>Saltatorellus</taxon>
    </lineage>
</organism>
<name>A0A518ENP3_9BACT</name>
<dbReference type="RefSeq" id="WP_145195224.1">
    <property type="nucleotide sequence ID" value="NZ_CP036434.1"/>
</dbReference>
<keyword evidence="3" id="KW-0479">Metal-binding</keyword>
<accession>A0A518ENP3</accession>
<dbReference type="CDD" id="cd01335">
    <property type="entry name" value="Radical_SAM"/>
    <property type="match status" value="1"/>
</dbReference>
<dbReference type="EMBL" id="CP036434">
    <property type="protein sequence ID" value="QDV05700.1"/>
    <property type="molecule type" value="Genomic_DNA"/>
</dbReference>
<dbReference type="GO" id="GO:0046872">
    <property type="term" value="F:metal ion binding"/>
    <property type="evidence" value="ECO:0007669"/>
    <property type="project" value="UniProtKB-KW"/>
</dbReference>
<evidence type="ECO:0000259" key="6">
    <source>
        <dbReference type="PROSITE" id="PS51918"/>
    </source>
</evidence>